<evidence type="ECO:0000313" key="4">
    <source>
        <dbReference type="EMBL" id="MCQ1059735.1"/>
    </source>
</evidence>
<organism evidence="4 5">
    <name type="scientific">Photobacterium pectinilyticum</name>
    <dbReference type="NCBI Taxonomy" id="2906793"/>
    <lineage>
        <taxon>Bacteria</taxon>
        <taxon>Pseudomonadati</taxon>
        <taxon>Pseudomonadota</taxon>
        <taxon>Gammaproteobacteria</taxon>
        <taxon>Vibrionales</taxon>
        <taxon>Vibrionaceae</taxon>
        <taxon>Photobacterium</taxon>
    </lineage>
</organism>
<name>A0ABT1N4R4_9GAMM</name>
<comment type="caution">
    <text evidence="4">The sequence shown here is derived from an EMBL/GenBank/DDBJ whole genome shotgun (WGS) entry which is preliminary data.</text>
</comment>
<dbReference type="EMBL" id="JANEYT010000044">
    <property type="protein sequence ID" value="MCQ1059735.1"/>
    <property type="molecule type" value="Genomic_DNA"/>
</dbReference>
<dbReference type="PROSITE" id="PS50076">
    <property type="entry name" value="DNAJ_2"/>
    <property type="match status" value="1"/>
</dbReference>
<evidence type="ECO:0000259" key="3">
    <source>
        <dbReference type="PROSITE" id="PS50076"/>
    </source>
</evidence>
<feature type="region of interest" description="Disordered" evidence="2">
    <location>
        <begin position="140"/>
        <end position="162"/>
    </location>
</feature>
<dbReference type="InterPro" id="IPR001623">
    <property type="entry name" value="DnaJ_domain"/>
</dbReference>
<dbReference type="SUPFAM" id="SSF46565">
    <property type="entry name" value="Chaperone J-domain"/>
    <property type="match status" value="1"/>
</dbReference>
<dbReference type="Pfam" id="PF00226">
    <property type="entry name" value="DnaJ"/>
    <property type="match status" value="1"/>
</dbReference>
<gene>
    <name evidence="4" type="ORF">NHN17_16930</name>
</gene>
<dbReference type="Gene3D" id="1.10.287.110">
    <property type="entry name" value="DnaJ domain"/>
    <property type="match status" value="1"/>
</dbReference>
<dbReference type="RefSeq" id="WP_255043830.1">
    <property type="nucleotide sequence ID" value="NZ_JANEYT010000044.1"/>
</dbReference>
<evidence type="ECO:0000256" key="1">
    <source>
        <dbReference type="ARBA" id="ARBA00023186"/>
    </source>
</evidence>
<sequence>MTTYFDILGIRKNTPVTDVKRRYKQLSSRCHPDKGGSKSMMQLVSQAYEKVLSGHGHEEAVQTVYLKSNEQAVIWQKKCQLLEETNRGLQQCNKDLEKKLKTVLEQLEDKKATSEGEKNYKQMMVEDMQALRRENRRLQSKVDSLRREKGSKKTEVVKSERPGQLVAASQPLTPAVVNQIKAIGRSRYWGRLAMIVIPVALVWLGMGPAKEPLLNVWHSLNPEPQRVSKPIMRLLHHDSNEVENQNMAQIESPQNVVIEKEVILPRIQMSKDVGVWQLSKFENMAKYYISVRSEKGSYVIKSCQGDFQYYKNTLQRSGRMAANLIYTRDERHFEIYDIPYGNGSFAHNWAKSKSLLINNEYFPNNNFSESYSTLQQYCQ</sequence>
<dbReference type="InterPro" id="IPR036869">
    <property type="entry name" value="J_dom_sf"/>
</dbReference>
<dbReference type="CDD" id="cd06257">
    <property type="entry name" value="DnaJ"/>
    <property type="match status" value="1"/>
</dbReference>
<protein>
    <submittedName>
        <fullName evidence="4">J domain-containing protein</fullName>
    </submittedName>
</protein>
<feature type="compositionally biased region" description="Basic and acidic residues" evidence="2">
    <location>
        <begin position="143"/>
        <end position="161"/>
    </location>
</feature>
<accession>A0ABT1N4R4</accession>
<dbReference type="Proteomes" id="UP001524460">
    <property type="component" value="Unassembled WGS sequence"/>
</dbReference>
<feature type="domain" description="J" evidence="3">
    <location>
        <begin position="3"/>
        <end position="69"/>
    </location>
</feature>
<reference evidence="4 5" key="1">
    <citation type="submission" date="2022-07" db="EMBL/GenBank/DDBJ databases">
        <title>Photobacterium pectinilyticum sp. nov., a marine bacterium isolated from surface seawater of Qingdao offshore.</title>
        <authorList>
            <person name="Wang X."/>
        </authorList>
    </citation>
    <scope>NUCLEOTIDE SEQUENCE [LARGE SCALE GENOMIC DNA]</scope>
    <source>
        <strain evidence="4 5">ZSDE20</strain>
    </source>
</reference>
<proteinExistence type="predicted"/>
<evidence type="ECO:0000313" key="5">
    <source>
        <dbReference type="Proteomes" id="UP001524460"/>
    </source>
</evidence>
<evidence type="ECO:0000256" key="2">
    <source>
        <dbReference type="SAM" id="MobiDB-lite"/>
    </source>
</evidence>
<dbReference type="SMART" id="SM00271">
    <property type="entry name" value="DnaJ"/>
    <property type="match status" value="1"/>
</dbReference>
<keyword evidence="5" id="KW-1185">Reference proteome</keyword>
<keyword evidence="1" id="KW-0143">Chaperone</keyword>